<dbReference type="Gene3D" id="1.20.890.10">
    <property type="entry name" value="cAMP-dependent protein kinase regulatory subunit, dimerization-anchoring domain"/>
    <property type="match status" value="1"/>
</dbReference>
<reference evidence="5" key="1">
    <citation type="journal article" date="2012" name="Proc. Natl. Acad. Sci. U.S.A.">
        <title>Antigenic diversity is generated by distinct evolutionary mechanisms in African trypanosome species.</title>
        <authorList>
            <person name="Jackson A.P."/>
            <person name="Berry A."/>
            <person name="Aslett M."/>
            <person name="Allison H.C."/>
            <person name="Burton P."/>
            <person name="Vavrova-Anderson J."/>
            <person name="Brown R."/>
            <person name="Browne H."/>
            <person name="Corton N."/>
            <person name="Hauser H."/>
            <person name="Gamble J."/>
            <person name="Gilderthorp R."/>
            <person name="Marcello L."/>
            <person name="McQuillan J."/>
            <person name="Otto T.D."/>
            <person name="Quail M.A."/>
            <person name="Sanders M.J."/>
            <person name="van Tonder A."/>
            <person name="Ginger M.L."/>
            <person name="Field M.C."/>
            <person name="Barry J.D."/>
            <person name="Hertz-Fowler C."/>
            <person name="Berriman M."/>
        </authorList>
    </citation>
    <scope>NUCLEOTIDE SEQUENCE</scope>
    <source>
        <strain evidence="5">Y486</strain>
    </source>
</reference>
<dbReference type="SMART" id="SM00177">
    <property type="entry name" value="ARF"/>
    <property type="match status" value="1"/>
</dbReference>
<evidence type="ECO:0000256" key="4">
    <source>
        <dbReference type="PIRSR" id="PIRSR606689-2"/>
    </source>
</evidence>
<dbReference type="Gene3D" id="3.40.50.300">
    <property type="entry name" value="P-loop containing nucleotide triphosphate hydrolases"/>
    <property type="match status" value="1"/>
</dbReference>
<keyword evidence="2 3" id="KW-0342">GTP-binding</keyword>
<accession>G0U6H2</accession>
<evidence type="ECO:0000256" key="2">
    <source>
        <dbReference type="ARBA" id="ARBA00023134"/>
    </source>
</evidence>
<dbReference type="GO" id="GO:0046872">
    <property type="term" value="F:metal ion binding"/>
    <property type="evidence" value="ECO:0007669"/>
    <property type="project" value="UniProtKB-KW"/>
</dbReference>
<protein>
    <submittedName>
        <fullName evidence="5">Putative ADP-ribosylation factor-like protein</fullName>
    </submittedName>
</protein>
<dbReference type="PRINTS" id="PR00328">
    <property type="entry name" value="SAR1GTPBP"/>
</dbReference>
<dbReference type="EMBL" id="HE573026">
    <property type="protein sequence ID" value="CCC51476.1"/>
    <property type="molecule type" value="Genomic_DNA"/>
</dbReference>
<feature type="binding site" evidence="4">
    <location>
        <position position="106"/>
    </location>
    <ligand>
        <name>Mg(2+)</name>
        <dbReference type="ChEBI" id="CHEBI:18420"/>
    </ligand>
</feature>
<evidence type="ECO:0000256" key="3">
    <source>
        <dbReference type="PIRSR" id="PIRSR606689-1"/>
    </source>
</evidence>
<evidence type="ECO:0000256" key="1">
    <source>
        <dbReference type="ARBA" id="ARBA00022741"/>
    </source>
</evidence>
<dbReference type="GO" id="GO:0005525">
    <property type="term" value="F:GTP binding"/>
    <property type="evidence" value="ECO:0007669"/>
    <property type="project" value="UniProtKB-KW"/>
</dbReference>
<dbReference type="SMART" id="SM00178">
    <property type="entry name" value="SAR"/>
    <property type="match status" value="1"/>
</dbReference>
<gene>
    <name evidence="5" type="ORF">TVY486_1005270</name>
</gene>
<organism evidence="5">
    <name type="scientific">Trypanosoma vivax (strain Y486)</name>
    <dbReference type="NCBI Taxonomy" id="1055687"/>
    <lineage>
        <taxon>Eukaryota</taxon>
        <taxon>Discoba</taxon>
        <taxon>Euglenozoa</taxon>
        <taxon>Kinetoplastea</taxon>
        <taxon>Metakinetoplastina</taxon>
        <taxon>Trypanosomatida</taxon>
        <taxon>Trypanosomatidae</taxon>
        <taxon>Trypanosoma</taxon>
        <taxon>Duttonella</taxon>
    </lineage>
</organism>
<keyword evidence="1 3" id="KW-0547">Nucleotide-binding</keyword>
<dbReference type="SUPFAM" id="SSF47391">
    <property type="entry name" value="Dimerization-anchoring domain of cAMP-dependent PK regulatory subunit"/>
    <property type="match status" value="1"/>
</dbReference>
<evidence type="ECO:0000313" key="5">
    <source>
        <dbReference type="EMBL" id="CCC51476.1"/>
    </source>
</evidence>
<dbReference type="InterPro" id="IPR051995">
    <property type="entry name" value="Ciliary_GTPase"/>
</dbReference>
<dbReference type="PANTHER" id="PTHR46090:SF2">
    <property type="entry name" value="ADP-RIBOSYLATION FACTOR-LIKE PROTEIN 13B"/>
    <property type="match status" value="1"/>
</dbReference>
<dbReference type="AlphaFoldDB" id="G0U6H2"/>
<dbReference type="SUPFAM" id="SSF52540">
    <property type="entry name" value="P-loop containing nucleoside triphosphate hydrolases"/>
    <property type="match status" value="1"/>
</dbReference>
<dbReference type="FunFam" id="3.40.50.300:FF:002851">
    <property type="entry name" value="ADP-ribosylation factor-like protein"/>
    <property type="match status" value="1"/>
</dbReference>
<dbReference type="Pfam" id="PF00025">
    <property type="entry name" value="Arf"/>
    <property type="match status" value="1"/>
</dbReference>
<dbReference type="PROSITE" id="PS51417">
    <property type="entry name" value="ARF"/>
    <property type="match status" value="1"/>
</dbReference>
<dbReference type="OMA" id="NIHHLFE"/>
<feature type="binding site" evidence="3">
    <location>
        <begin position="185"/>
        <end position="188"/>
    </location>
    <ligand>
        <name>GTP</name>
        <dbReference type="ChEBI" id="CHEBI:37565"/>
    </ligand>
</feature>
<feature type="binding site" evidence="3">
    <location>
        <position position="128"/>
    </location>
    <ligand>
        <name>GTP</name>
        <dbReference type="ChEBI" id="CHEBI:37565"/>
    </ligand>
</feature>
<sequence>MASSEEEKRVAYCKEHNVHHLFELLASRLLVERPANPFDYLRELLVNVEKSEKKKAHDPTLIPSVEGSDGKPLRKLTLGTFGINNAGKTTIISALGGCIEMNHVPTVGFSPSRFQMEKFDLCVFDLGGGANFRGIWGHYFHDCHGFMFVVDAAADDAIIQESLDVLRGMTQHKYARGKPLLVLANKKDLKSFRGVEVVPDEFLKEILQEGSLYRVVPSCGIEEDKELEKGVEWLLDVVMKDFDTLEELVQRHTQEVKAEAKRKAEERLAAIRNSA</sequence>
<keyword evidence="4" id="KW-0460">Magnesium</keyword>
<proteinExistence type="predicted"/>
<dbReference type="CDD" id="cd22981">
    <property type="entry name" value="DD_TbAK-like"/>
    <property type="match status" value="1"/>
</dbReference>
<dbReference type="InterPro" id="IPR006689">
    <property type="entry name" value="Small_GTPase_ARF/SAR"/>
</dbReference>
<dbReference type="VEuPathDB" id="TriTrypDB:TvY486_1005270"/>
<feature type="binding site" evidence="3">
    <location>
        <begin position="82"/>
        <end position="89"/>
    </location>
    <ligand>
        <name>GTP</name>
        <dbReference type="ChEBI" id="CHEBI:37565"/>
    </ligand>
</feature>
<dbReference type="GO" id="GO:0003924">
    <property type="term" value="F:GTPase activity"/>
    <property type="evidence" value="ECO:0007669"/>
    <property type="project" value="InterPro"/>
</dbReference>
<dbReference type="PANTHER" id="PTHR46090">
    <property type="entry name" value="ADP-RIBOSYLATION FACTOR-LIKE PROTEIN 13B"/>
    <property type="match status" value="1"/>
</dbReference>
<dbReference type="InterPro" id="IPR027417">
    <property type="entry name" value="P-loop_NTPase"/>
</dbReference>
<name>G0U6H2_TRYVY</name>
<keyword evidence="4" id="KW-0479">Metal-binding</keyword>
<feature type="binding site" evidence="4">
    <location>
        <position position="89"/>
    </location>
    <ligand>
        <name>Mg(2+)</name>
        <dbReference type="ChEBI" id="CHEBI:18420"/>
    </ligand>
</feature>